<keyword evidence="3" id="KW-0731">Sigma factor</keyword>
<sequence length="169" mass="18935">MALAQRGDRSAYRTLLQEIYPWLHRFFGRRFPPMQAEDAVQDVLVALHQKRDTFEPGKPFRRWLAAIARYKRIDYLRAHYRNNLDALPDGIASDGHEAPVTSAIVVSTILAQLKPAQADAIRLVRLEGYSVRETSAATGQSESLVKINVHRGLGKFATMIAASEMESSA</sequence>
<gene>
    <name evidence="8" type="ORF">FPZ54_13480</name>
</gene>
<evidence type="ECO:0000256" key="4">
    <source>
        <dbReference type="ARBA" id="ARBA00023125"/>
    </source>
</evidence>
<dbReference type="GO" id="GO:0016987">
    <property type="term" value="F:sigma factor activity"/>
    <property type="evidence" value="ECO:0007669"/>
    <property type="project" value="UniProtKB-KW"/>
</dbReference>
<dbReference type="AlphaFoldDB" id="A0A518RLF6"/>
<name>A0A518RLF6_9SPHN</name>
<protein>
    <submittedName>
        <fullName evidence="8">Sigma-70 family RNA polymerase sigma factor</fullName>
    </submittedName>
</protein>
<evidence type="ECO:0000313" key="8">
    <source>
        <dbReference type="EMBL" id="QDX28281.1"/>
    </source>
</evidence>
<evidence type="ECO:0000256" key="3">
    <source>
        <dbReference type="ARBA" id="ARBA00023082"/>
    </source>
</evidence>
<dbReference type="InterPro" id="IPR013249">
    <property type="entry name" value="RNA_pol_sigma70_r4_t2"/>
</dbReference>
<dbReference type="OrthoDB" id="7041663at2"/>
<dbReference type="Gene3D" id="1.10.1740.10">
    <property type="match status" value="1"/>
</dbReference>
<evidence type="ECO:0000259" key="7">
    <source>
        <dbReference type="Pfam" id="PF08281"/>
    </source>
</evidence>
<dbReference type="GO" id="GO:0003677">
    <property type="term" value="F:DNA binding"/>
    <property type="evidence" value="ECO:0007669"/>
    <property type="project" value="UniProtKB-KW"/>
</dbReference>
<proteinExistence type="inferred from homology"/>
<organism evidence="8 9">
    <name type="scientific">Sphingomonas suaedae</name>
    <dbReference type="NCBI Taxonomy" id="2599297"/>
    <lineage>
        <taxon>Bacteria</taxon>
        <taxon>Pseudomonadati</taxon>
        <taxon>Pseudomonadota</taxon>
        <taxon>Alphaproteobacteria</taxon>
        <taxon>Sphingomonadales</taxon>
        <taxon>Sphingomonadaceae</taxon>
        <taxon>Sphingomonas</taxon>
    </lineage>
</organism>
<dbReference type="InterPro" id="IPR039425">
    <property type="entry name" value="RNA_pol_sigma-70-like"/>
</dbReference>
<evidence type="ECO:0000313" key="9">
    <source>
        <dbReference type="Proteomes" id="UP000318055"/>
    </source>
</evidence>
<dbReference type="InterPro" id="IPR013325">
    <property type="entry name" value="RNA_pol_sigma_r2"/>
</dbReference>
<reference evidence="8 9" key="1">
    <citation type="submission" date="2019-07" db="EMBL/GenBank/DDBJ databases">
        <title>Sphingomonas alkalisoli sp. nov., isolated from rhizosphere soil of Suaedae salsa.</title>
        <authorList>
            <person name="Zhang H."/>
            <person name="Xu L."/>
            <person name="Zhang J.-X."/>
            <person name="Sun J.-Q."/>
        </authorList>
    </citation>
    <scope>NUCLEOTIDE SEQUENCE [LARGE SCALE GENOMIC DNA]</scope>
    <source>
        <strain evidence="8 9">XS-10</strain>
    </source>
</reference>
<dbReference type="SUPFAM" id="SSF88946">
    <property type="entry name" value="Sigma2 domain of RNA polymerase sigma factors"/>
    <property type="match status" value="1"/>
</dbReference>
<evidence type="ECO:0000256" key="5">
    <source>
        <dbReference type="ARBA" id="ARBA00023163"/>
    </source>
</evidence>
<dbReference type="EMBL" id="CP042239">
    <property type="protein sequence ID" value="QDX28281.1"/>
    <property type="molecule type" value="Genomic_DNA"/>
</dbReference>
<comment type="similarity">
    <text evidence="1">Belongs to the sigma-70 factor family. ECF subfamily.</text>
</comment>
<dbReference type="NCBIfam" id="TIGR02937">
    <property type="entry name" value="sigma70-ECF"/>
    <property type="match status" value="1"/>
</dbReference>
<dbReference type="Pfam" id="PF04542">
    <property type="entry name" value="Sigma70_r2"/>
    <property type="match status" value="1"/>
</dbReference>
<feature type="domain" description="RNA polymerase sigma-70 region 2" evidence="6">
    <location>
        <begin position="15"/>
        <end position="80"/>
    </location>
</feature>
<dbReference type="KEGG" id="ssua:FPZ54_13480"/>
<accession>A0A518RLF6</accession>
<dbReference type="GO" id="GO:0006352">
    <property type="term" value="P:DNA-templated transcription initiation"/>
    <property type="evidence" value="ECO:0007669"/>
    <property type="project" value="InterPro"/>
</dbReference>
<keyword evidence="4" id="KW-0238">DNA-binding</keyword>
<dbReference type="Pfam" id="PF08281">
    <property type="entry name" value="Sigma70_r4_2"/>
    <property type="match status" value="1"/>
</dbReference>
<evidence type="ECO:0000259" key="6">
    <source>
        <dbReference type="Pfam" id="PF04542"/>
    </source>
</evidence>
<dbReference type="PANTHER" id="PTHR43133">
    <property type="entry name" value="RNA POLYMERASE ECF-TYPE SIGMA FACTO"/>
    <property type="match status" value="1"/>
</dbReference>
<evidence type="ECO:0000256" key="1">
    <source>
        <dbReference type="ARBA" id="ARBA00010641"/>
    </source>
</evidence>
<keyword evidence="2" id="KW-0805">Transcription regulation</keyword>
<dbReference type="SUPFAM" id="SSF88659">
    <property type="entry name" value="Sigma3 and sigma4 domains of RNA polymerase sigma factors"/>
    <property type="match status" value="1"/>
</dbReference>
<dbReference type="InterPro" id="IPR013324">
    <property type="entry name" value="RNA_pol_sigma_r3/r4-like"/>
</dbReference>
<dbReference type="PANTHER" id="PTHR43133:SF58">
    <property type="entry name" value="ECF RNA POLYMERASE SIGMA FACTOR SIGD"/>
    <property type="match status" value="1"/>
</dbReference>
<dbReference type="Gene3D" id="1.10.10.10">
    <property type="entry name" value="Winged helix-like DNA-binding domain superfamily/Winged helix DNA-binding domain"/>
    <property type="match status" value="1"/>
</dbReference>
<keyword evidence="9" id="KW-1185">Reference proteome</keyword>
<feature type="domain" description="RNA polymerase sigma factor 70 region 4 type 2" evidence="7">
    <location>
        <begin position="107"/>
        <end position="154"/>
    </location>
</feature>
<dbReference type="InterPro" id="IPR014284">
    <property type="entry name" value="RNA_pol_sigma-70_dom"/>
</dbReference>
<dbReference type="InterPro" id="IPR036388">
    <property type="entry name" value="WH-like_DNA-bd_sf"/>
</dbReference>
<evidence type="ECO:0000256" key="2">
    <source>
        <dbReference type="ARBA" id="ARBA00023015"/>
    </source>
</evidence>
<dbReference type="Proteomes" id="UP000318055">
    <property type="component" value="Chromosome"/>
</dbReference>
<dbReference type="InterPro" id="IPR007627">
    <property type="entry name" value="RNA_pol_sigma70_r2"/>
</dbReference>
<keyword evidence="5" id="KW-0804">Transcription</keyword>